<evidence type="ECO:0000256" key="1">
    <source>
        <dbReference type="SAM" id="SignalP"/>
    </source>
</evidence>
<evidence type="ECO:0008006" key="4">
    <source>
        <dbReference type="Google" id="ProtNLM"/>
    </source>
</evidence>
<dbReference type="GeneID" id="72069217"/>
<name>A0A9Q8QHY9_9HYPO</name>
<dbReference type="OrthoDB" id="3552888at2759"/>
<proteinExistence type="predicted"/>
<keyword evidence="3" id="KW-1185">Reference proteome</keyword>
<dbReference type="RefSeq" id="XP_047844745.1">
    <property type="nucleotide sequence ID" value="XM_047988747.1"/>
</dbReference>
<reference evidence="2" key="1">
    <citation type="submission" date="2021-11" db="EMBL/GenBank/DDBJ databases">
        <title>Purpureocillium_takamizusanense_genome.</title>
        <authorList>
            <person name="Nguyen N.-H."/>
        </authorList>
    </citation>
    <scope>NUCLEOTIDE SEQUENCE</scope>
    <source>
        <strain evidence="2">PT3</strain>
    </source>
</reference>
<protein>
    <recommendedName>
        <fullName evidence="4">Secreted protein</fullName>
    </recommendedName>
</protein>
<organism evidence="2 3">
    <name type="scientific">Purpureocillium takamizusanense</name>
    <dbReference type="NCBI Taxonomy" id="2060973"/>
    <lineage>
        <taxon>Eukaryota</taxon>
        <taxon>Fungi</taxon>
        <taxon>Dikarya</taxon>
        <taxon>Ascomycota</taxon>
        <taxon>Pezizomycotina</taxon>
        <taxon>Sordariomycetes</taxon>
        <taxon>Hypocreomycetidae</taxon>
        <taxon>Hypocreales</taxon>
        <taxon>Ophiocordycipitaceae</taxon>
        <taxon>Purpureocillium</taxon>
    </lineage>
</organism>
<dbReference type="PANTHER" id="PTHR35605">
    <property type="entry name" value="ECP2 EFFECTOR PROTEIN DOMAIN-CONTAINING PROTEIN-RELATED"/>
    <property type="match status" value="1"/>
</dbReference>
<keyword evidence="1" id="KW-0732">Signal</keyword>
<dbReference type="PANTHER" id="PTHR35605:SF1">
    <property type="entry name" value="ECP2 EFFECTOR PROTEIN DOMAIN-CONTAINING PROTEIN-RELATED"/>
    <property type="match status" value="1"/>
</dbReference>
<evidence type="ECO:0000313" key="3">
    <source>
        <dbReference type="Proteomes" id="UP000829364"/>
    </source>
</evidence>
<feature type="chain" id="PRO_5040340344" description="Secreted protein" evidence="1">
    <location>
        <begin position="18"/>
        <end position="206"/>
    </location>
</feature>
<feature type="signal peptide" evidence="1">
    <location>
        <begin position="1"/>
        <end position="17"/>
    </location>
</feature>
<gene>
    <name evidence="2" type="ORF">JDV02_007269</name>
</gene>
<dbReference type="Proteomes" id="UP000829364">
    <property type="component" value="Chromosome 6"/>
</dbReference>
<evidence type="ECO:0000313" key="2">
    <source>
        <dbReference type="EMBL" id="UNI21264.1"/>
    </source>
</evidence>
<dbReference type="AlphaFoldDB" id="A0A9Q8QHY9"/>
<dbReference type="EMBL" id="CP086359">
    <property type="protein sequence ID" value="UNI21264.1"/>
    <property type="molecule type" value="Genomic_DNA"/>
</dbReference>
<dbReference type="KEGG" id="ptkz:JDV02_007269"/>
<accession>A0A9Q8QHY9</accession>
<sequence>MFPTLALVALLVGKIHCQLEAPVPGYGVFIPSWTVQLSPGSEPVTINGTVEDVVSEIKKVNPHWIALEGATDSSEPSSSATRRKKRADFSGGDVECLDSSHGYGHAIKRRIQQGIRYLHGVHGRPHHEAGPEECGRVSCSYNSAIWWCNNNRDRLQLSSFQDIADGAQRVLNICPAEYRVTHGDSVAGAAYHPRNNWLVIVRKNEC</sequence>